<sequence length="916" mass="104941">MTKEINKILTVFLLIFSFQNGFSKDKYLIGFSQCAQHADWRQNMEAEMERELMFHDDLSLVIKQAYDDANLQVQQINELMEMGIDLLIVSPYQISPVQPVIEEVYRKGIPVVFVDRKIDSDFYSAYVGGNNYEIGEVAANYIANRLANTGKIVEIMGGLNSSPAIERTLGFNQTLENYPEIQNIDKINTNESLEVISDKLPEIIKKDSNIKAIFAFNDDFAKIASTVISKSSLGKEVLIVGVDGLPNEGGGIEMVEEGILSATLIYPTGGKEAIEIASKILHGEPYEKENLLATTLVDPTNVDIIRKQFDKINSLQSDISKSQNMLLTLGERYKVQQFMLYFITGTFLLVILLMFLLFRSFNKLKDANHNLERQKEELKTLSDKLEKVTQEKLRFFTNISHEFRTPLTLIVGPLEDLLKSSGLPDDIRKRVGLMHKNALRLLQMINQLMDFRKIENAKMRLQAGNYNLVDFLNEVRESFLPLADNKQINLIFDTDLQELMAWFDWDKLDKVVFNLLSNAFKFTPEKGTIQIKLRKENPIVKSLWDEELVIEITDNGKGISPKHINHIFDRFYQVEKSDNFKGTGLGLALSKEFVELHHGRINVESAEGKKTTFTVKLPLGDAHLNRDEKVSDDVQKPIMHEQLVYNKIYLNPEIADRETGKETVSSERPRILLVEDDREVRSYIRECLEESYEILEAPNGKVALKMIEEEEPDLIVSDIMMPEMDGLELTHQLKNDLKTCHIPIILLSAKSSLEQRLEGLEEGADSYIPKPFSKDHLQIRIRKLLELRVKIHERYKSQHFIDEVPNDISRLDKKFLNRVSKIVEDNLQKDEFTVEELSDLVGLSRVQIYRKIKKLTGMSVSEYVRMVKLKASLELIRTSGKSMSEIAYEVGFSSPSYFAQCFKKQFGISPSDYAKK</sequence>
<dbReference type="Pfam" id="PF00512">
    <property type="entry name" value="HisKA"/>
    <property type="match status" value="1"/>
</dbReference>
<keyword evidence="11" id="KW-0804">Transcription</keyword>
<dbReference type="SUPFAM" id="SSF52172">
    <property type="entry name" value="CheY-like"/>
    <property type="match status" value="1"/>
</dbReference>
<comment type="catalytic activity">
    <reaction evidence="1">
        <text>ATP + protein L-histidine = ADP + protein N-phospho-L-histidine.</text>
        <dbReference type="EC" id="2.7.13.3"/>
    </reaction>
</comment>
<dbReference type="PROSITE" id="PS00041">
    <property type="entry name" value="HTH_ARAC_FAMILY_1"/>
    <property type="match status" value="1"/>
</dbReference>
<accession>A0AA42C9T7</accession>
<evidence type="ECO:0000259" key="17">
    <source>
        <dbReference type="PROSITE" id="PS50110"/>
    </source>
</evidence>
<evidence type="ECO:0000256" key="7">
    <source>
        <dbReference type="ARBA" id="ARBA00022840"/>
    </source>
</evidence>
<dbReference type="Proteomes" id="UP001163821">
    <property type="component" value="Unassembled WGS sequence"/>
</dbReference>
<keyword evidence="6" id="KW-0418">Kinase</keyword>
<feature type="domain" description="HTH araC/xylS-type" evidence="15">
    <location>
        <begin position="817"/>
        <end position="916"/>
    </location>
</feature>
<evidence type="ECO:0000256" key="8">
    <source>
        <dbReference type="ARBA" id="ARBA00023012"/>
    </source>
</evidence>
<keyword evidence="3 12" id="KW-0597">Phosphoprotein</keyword>
<evidence type="ECO:0000313" key="18">
    <source>
        <dbReference type="EMBL" id="MCW0484456.1"/>
    </source>
</evidence>
<dbReference type="CDD" id="cd06308">
    <property type="entry name" value="PBP1_sensor_kinase-like"/>
    <property type="match status" value="1"/>
</dbReference>
<evidence type="ECO:0000256" key="9">
    <source>
        <dbReference type="ARBA" id="ARBA00023015"/>
    </source>
</evidence>
<feature type="transmembrane region" description="Helical" evidence="14">
    <location>
        <begin position="338"/>
        <end position="358"/>
    </location>
</feature>
<dbReference type="PROSITE" id="PS50110">
    <property type="entry name" value="RESPONSE_REGULATORY"/>
    <property type="match status" value="1"/>
</dbReference>
<evidence type="ECO:0000256" key="1">
    <source>
        <dbReference type="ARBA" id="ARBA00000085"/>
    </source>
</evidence>
<dbReference type="Gene3D" id="3.40.50.2300">
    <property type="match status" value="3"/>
</dbReference>
<comment type="caution">
    <text evidence="18">The sequence shown here is derived from an EMBL/GenBank/DDBJ whole genome shotgun (WGS) entry which is preliminary data.</text>
</comment>
<evidence type="ECO:0000256" key="14">
    <source>
        <dbReference type="SAM" id="Phobius"/>
    </source>
</evidence>
<dbReference type="PROSITE" id="PS01124">
    <property type="entry name" value="HTH_ARAC_FAMILY_2"/>
    <property type="match status" value="1"/>
</dbReference>
<dbReference type="InterPro" id="IPR028082">
    <property type="entry name" value="Peripla_BP_I"/>
</dbReference>
<dbReference type="FunFam" id="3.30.565.10:FF:000037">
    <property type="entry name" value="Hybrid sensor histidine kinase/response regulator"/>
    <property type="match status" value="1"/>
</dbReference>
<dbReference type="SMART" id="SM00387">
    <property type="entry name" value="HATPase_c"/>
    <property type="match status" value="1"/>
</dbReference>
<dbReference type="RefSeq" id="WP_282593049.1">
    <property type="nucleotide sequence ID" value="NZ_JAPAAF010000037.1"/>
</dbReference>
<dbReference type="SUPFAM" id="SSF53822">
    <property type="entry name" value="Periplasmic binding protein-like I"/>
    <property type="match status" value="1"/>
</dbReference>
<dbReference type="InterPro" id="IPR009057">
    <property type="entry name" value="Homeodomain-like_sf"/>
</dbReference>
<keyword evidence="14" id="KW-0472">Membrane</keyword>
<dbReference type="InterPro" id="IPR001789">
    <property type="entry name" value="Sig_transdc_resp-reg_receiver"/>
</dbReference>
<evidence type="ECO:0000256" key="6">
    <source>
        <dbReference type="ARBA" id="ARBA00022777"/>
    </source>
</evidence>
<dbReference type="PROSITE" id="PS50109">
    <property type="entry name" value="HIS_KIN"/>
    <property type="match status" value="1"/>
</dbReference>
<keyword evidence="9" id="KW-0805">Transcription regulation</keyword>
<dbReference type="InterPro" id="IPR003661">
    <property type="entry name" value="HisK_dim/P_dom"/>
</dbReference>
<evidence type="ECO:0000256" key="5">
    <source>
        <dbReference type="ARBA" id="ARBA00022741"/>
    </source>
</evidence>
<evidence type="ECO:0000256" key="4">
    <source>
        <dbReference type="ARBA" id="ARBA00022679"/>
    </source>
</evidence>
<dbReference type="GO" id="GO:0005524">
    <property type="term" value="F:ATP binding"/>
    <property type="evidence" value="ECO:0007669"/>
    <property type="project" value="UniProtKB-KW"/>
</dbReference>
<evidence type="ECO:0000256" key="11">
    <source>
        <dbReference type="ARBA" id="ARBA00023163"/>
    </source>
</evidence>
<evidence type="ECO:0000256" key="10">
    <source>
        <dbReference type="ARBA" id="ARBA00023125"/>
    </source>
</evidence>
<dbReference type="EMBL" id="JAPAAF010000037">
    <property type="protein sequence ID" value="MCW0484456.1"/>
    <property type="molecule type" value="Genomic_DNA"/>
</dbReference>
<keyword evidence="19" id="KW-1185">Reference proteome</keyword>
<dbReference type="SMART" id="SM00448">
    <property type="entry name" value="REC"/>
    <property type="match status" value="1"/>
</dbReference>
<evidence type="ECO:0000256" key="3">
    <source>
        <dbReference type="ARBA" id="ARBA00022553"/>
    </source>
</evidence>
<dbReference type="GO" id="GO:0003700">
    <property type="term" value="F:DNA-binding transcription factor activity"/>
    <property type="evidence" value="ECO:0007669"/>
    <property type="project" value="InterPro"/>
</dbReference>
<dbReference type="GO" id="GO:0043565">
    <property type="term" value="F:sequence-specific DNA binding"/>
    <property type="evidence" value="ECO:0007669"/>
    <property type="project" value="InterPro"/>
</dbReference>
<keyword evidence="14" id="KW-1133">Transmembrane helix</keyword>
<keyword evidence="5" id="KW-0547">Nucleotide-binding</keyword>
<dbReference type="Gene3D" id="3.30.565.10">
    <property type="entry name" value="Histidine kinase-like ATPase, C-terminal domain"/>
    <property type="match status" value="1"/>
</dbReference>
<dbReference type="SUPFAM" id="SSF46689">
    <property type="entry name" value="Homeodomain-like"/>
    <property type="match status" value="1"/>
</dbReference>
<dbReference type="InterPro" id="IPR036890">
    <property type="entry name" value="HATPase_C_sf"/>
</dbReference>
<protein>
    <recommendedName>
        <fullName evidence="2">histidine kinase</fullName>
        <ecNumber evidence="2">2.7.13.3</ecNumber>
    </recommendedName>
</protein>
<dbReference type="Gene3D" id="1.10.10.60">
    <property type="entry name" value="Homeodomain-like"/>
    <property type="match status" value="2"/>
</dbReference>
<keyword evidence="14" id="KW-0812">Transmembrane</keyword>
<organism evidence="18 19">
    <name type="scientific">Gaoshiqia sediminis</name>
    <dbReference type="NCBI Taxonomy" id="2986998"/>
    <lineage>
        <taxon>Bacteria</taxon>
        <taxon>Pseudomonadati</taxon>
        <taxon>Bacteroidota</taxon>
        <taxon>Bacteroidia</taxon>
        <taxon>Marinilabiliales</taxon>
        <taxon>Prolixibacteraceae</taxon>
        <taxon>Gaoshiqia</taxon>
    </lineage>
</organism>
<dbReference type="Pfam" id="PF13407">
    <property type="entry name" value="Peripla_BP_4"/>
    <property type="match status" value="1"/>
</dbReference>
<feature type="modified residue" description="4-aspartylphosphate" evidence="12">
    <location>
        <position position="718"/>
    </location>
</feature>
<keyword evidence="4" id="KW-0808">Transferase</keyword>
<keyword evidence="10" id="KW-0238">DNA-binding</keyword>
<dbReference type="Pfam" id="PF00072">
    <property type="entry name" value="Response_reg"/>
    <property type="match status" value="1"/>
</dbReference>
<dbReference type="SUPFAM" id="SSF55874">
    <property type="entry name" value="ATPase domain of HSP90 chaperone/DNA topoisomerase II/histidine kinase"/>
    <property type="match status" value="1"/>
</dbReference>
<dbReference type="PANTHER" id="PTHR43547:SF2">
    <property type="entry name" value="HYBRID SIGNAL TRANSDUCTION HISTIDINE KINASE C"/>
    <property type="match status" value="1"/>
</dbReference>
<evidence type="ECO:0000256" key="13">
    <source>
        <dbReference type="SAM" id="Coils"/>
    </source>
</evidence>
<dbReference type="EC" id="2.7.13.3" evidence="2"/>
<dbReference type="Pfam" id="PF12833">
    <property type="entry name" value="HTH_18"/>
    <property type="match status" value="1"/>
</dbReference>
<evidence type="ECO:0000256" key="2">
    <source>
        <dbReference type="ARBA" id="ARBA00012438"/>
    </source>
</evidence>
<name>A0AA42C9T7_9BACT</name>
<dbReference type="InterPro" id="IPR011006">
    <property type="entry name" value="CheY-like_superfamily"/>
</dbReference>
<feature type="coiled-coil region" evidence="13">
    <location>
        <begin position="361"/>
        <end position="391"/>
    </location>
</feature>
<feature type="domain" description="Histidine kinase" evidence="16">
    <location>
        <begin position="398"/>
        <end position="621"/>
    </location>
</feature>
<dbReference type="FunFam" id="1.10.287.130:FF:000034">
    <property type="entry name" value="Two-component system sensor histidine kinase/response regulator"/>
    <property type="match status" value="1"/>
</dbReference>
<evidence type="ECO:0000313" key="19">
    <source>
        <dbReference type="Proteomes" id="UP001163821"/>
    </source>
</evidence>
<gene>
    <name evidence="18" type="ORF">N2K84_17085</name>
</gene>
<dbReference type="Gene3D" id="1.10.287.130">
    <property type="match status" value="1"/>
</dbReference>
<dbReference type="CDD" id="cd17574">
    <property type="entry name" value="REC_OmpR"/>
    <property type="match status" value="1"/>
</dbReference>
<dbReference type="InterPro" id="IPR004358">
    <property type="entry name" value="Sig_transdc_His_kin-like_C"/>
</dbReference>
<dbReference type="InterPro" id="IPR018060">
    <property type="entry name" value="HTH_AraC"/>
</dbReference>
<evidence type="ECO:0000259" key="16">
    <source>
        <dbReference type="PROSITE" id="PS50109"/>
    </source>
</evidence>
<dbReference type="CDD" id="cd00075">
    <property type="entry name" value="HATPase"/>
    <property type="match status" value="1"/>
</dbReference>
<dbReference type="Pfam" id="PF02518">
    <property type="entry name" value="HATPase_c"/>
    <property type="match status" value="1"/>
</dbReference>
<evidence type="ECO:0000259" key="15">
    <source>
        <dbReference type="PROSITE" id="PS01124"/>
    </source>
</evidence>
<dbReference type="AlphaFoldDB" id="A0AA42C9T7"/>
<dbReference type="InterPro" id="IPR018062">
    <property type="entry name" value="HTH_AraC-typ_CS"/>
</dbReference>
<reference evidence="18" key="1">
    <citation type="submission" date="2022-10" db="EMBL/GenBank/DDBJ databases">
        <title>Gaoshiqiia sediminis gen. nov., sp. nov., isolated from coastal sediment.</title>
        <authorList>
            <person name="Yu W.X."/>
            <person name="Mu D.S."/>
            <person name="Du J.Z."/>
            <person name="Liang Y.Q."/>
        </authorList>
    </citation>
    <scope>NUCLEOTIDE SEQUENCE</scope>
    <source>
        <strain evidence="18">A06</strain>
    </source>
</reference>
<feature type="domain" description="Response regulatory" evidence="17">
    <location>
        <begin position="670"/>
        <end position="785"/>
    </location>
</feature>
<dbReference type="InterPro" id="IPR036097">
    <property type="entry name" value="HisK_dim/P_sf"/>
</dbReference>
<dbReference type="InterPro" id="IPR005467">
    <property type="entry name" value="His_kinase_dom"/>
</dbReference>
<evidence type="ECO:0000256" key="12">
    <source>
        <dbReference type="PROSITE-ProRule" id="PRU00169"/>
    </source>
</evidence>
<dbReference type="SMART" id="SM00388">
    <property type="entry name" value="HisKA"/>
    <property type="match status" value="1"/>
</dbReference>
<dbReference type="InterPro" id="IPR025997">
    <property type="entry name" value="SBP_2_dom"/>
</dbReference>
<dbReference type="InterPro" id="IPR003594">
    <property type="entry name" value="HATPase_dom"/>
</dbReference>
<keyword evidence="7" id="KW-0067">ATP-binding</keyword>
<dbReference type="CDD" id="cd00082">
    <property type="entry name" value="HisKA"/>
    <property type="match status" value="1"/>
</dbReference>
<dbReference type="SMART" id="SM00342">
    <property type="entry name" value="HTH_ARAC"/>
    <property type="match status" value="1"/>
</dbReference>
<dbReference type="PRINTS" id="PR00344">
    <property type="entry name" value="BCTRLSENSOR"/>
</dbReference>
<keyword evidence="8" id="KW-0902">Two-component regulatory system</keyword>
<keyword evidence="13" id="KW-0175">Coiled coil</keyword>
<dbReference type="PANTHER" id="PTHR43547">
    <property type="entry name" value="TWO-COMPONENT HISTIDINE KINASE"/>
    <property type="match status" value="1"/>
</dbReference>
<dbReference type="SUPFAM" id="SSF47384">
    <property type="entry name" value="Homodimeric domain of signal transducing histidine kinase"/>
    <property type="match status" value="1"/>
</dbReference>
<dbReference type="GO" id="GO:0000155">
    <property type="term" value="F:phosphorelay sensor kinase activity"/>
    <property type="evidence" value="ECO:0007669"/>
    <property type="project" value="InterPro"/>
</dbReference>
<proteinExistence type="predicted"/>